<feature type="chain" id="PRO_5009297363" evidence="1">
    <location>
        <begin position="24"/>
        <end position="155"/>
    </location>
</feature>
<protein>
    <submittedName>
        <fullName evidence="2">Uncharacterized protein</fullName>
    </submittedName>
</protein>
<dbReference type="OrthoDB" id="3535437at2"/>
<sequence length="155" mass="17447">MRKALAALLLAALTLLHASPANADVVDQQWLAKKPAKNGTYILGHGVFSVTGLDPDRYKPTGQLTLRGQVIDAADRQDALCTWVVFRITYYDYEQALPKQTRRQFRSCVPGNRVRLAFEHRDVSKLEVKVCWTEMGALPGRECVDSWQPIFTAFP</sequence>
<feature type="signal peptide" evidence="1">
    <location>
        <begin position="1"/>
        <end position="23"/>
    </location>
</feature>
<dbReference type="RefSeq" id="WP_103962042.1">
    <property type="nucleotide sequence ID" value="NZ_FNVT01000018.1"/>
</dbReference>
<reference evidence="2 3" key="1">
    <citation type="submission" date="2016-10" db="EMBL/GenBank/DDBJ databases">
        <authorList>
            <person name="de Groot N.N."/>
        </authorList>
    </citation>
    <scope>NUCLEOTIDE SEQUENCE [LARGE SCALE GENOMIC DNA]</scope>
    <source>
        <strain evidence="2 3">CGMCC 4.7037</strain>
    </source>
</reference>
<keyword evidence="1" id="KW-0732">Signal</keyword>
<name>A0A1H6EST2_9ACTN</name>
<evidence type="ECO:0000313" key="2">
    <source>
        <dbReference type="EMBL" id="SEH00918.1"/>
    </source>
</evidence>
<gene>
    <name evidence="2" type="ORF">SAMN05444920_118107</name>
</gene>
<organism evidence="2 3">
    <name type="scientific">Nonomuraea solani</name>
    <dbReference type="NCBI Taxonomy" id="1144553"/>
    <lineage>
        <taxon>Bacteria</taxon>
        <taxon>Bacillati</taxon>
        <taxon>Actinomycetota</taxon>
        <taxon>Actinomycetes</taxon>
        <taxon>Streptosporangiales</taxon>
        <taxon>Streptosporangiaceae</taxon>
        <taxon>Nonomuraea</taxon>
    </lineage>
</organism>
<dbReference type="Proteomes" id="UP000236732">
    <property type="component" value="Unassembled WGS sequence"/>
</dbReference>
<accession>A0A1H6EST2</accession>
<evidence type="ECO:0000313" key="3">
    <source>
        <dbReference type="Proteomes" id="UP000236732"/>
    </source>
</evidence>
<proteinExistence type="predicted"/>
<dbReference type="EMBL" id="FNVT01000018">
    <property type="protein sequence ID" value="SEH00918.1"/>
    <property type="molecule type" value="Genomic_DNA"/>
</dbReference>
<keyword evidence="3" id="KW-1185">Reference proteome</keyword>
<evidence type="ECO:0000256" key="1">
    <source>
        <dbReference type="SAM" id="SignalP"/>
    </source>
</evidence>
<dbReference type="AlphaFoldDB" id="A0A1H6EST2"/>